<feature type="compositionally biased region" description="Basic and acidic residues" evidence="1">
    <location>
        <begin position="228"/>
        <end position="240"/>
    </location>
</feature>
<gene>
    <name evidence="3" type="ORF">PHYPSEUDO_004031</name>
</gene>
<evidence type="ECO:0000313" key="3">
    <source>
        <dbReference type="EMBL" id="KAG7375105.1"/>
    </source>
</evidence>
<feature type="compositionally biased region" description="Basic and acidic residues" evidence="1">
    <location>
        <begin position="210"/>
        <end position="220"/>
    </location>
</feature>
<protein>
    <recommendedName>
        <fullName evidence="5">Elicitin</fullName>
    </recommendedName>
</protein>
<feature type="compositionally biased region" description="Basic and acidic residues" evidence="1">
    <location>
        <begin position="120"/>
        <end position="148"/>
    </location>
</feature>
<evidence type="ECO:0000256" key="1">
    <source>
        <dbReference type="SAM" id="MobiDB-lite"/>
    </source>
</evidence>
<reference evidence="3" key="1">
    <citation type="submission" date="2021-02" db="EMBL/GenBank/DDBJ databases">
        <authorList>
            <person name="Palmer J.M."/>
        </authorList>
    </citation>
    <scope>NUCLEOTIDE SEQUENCE</scope>
    <source>
        <strain evidence="3">SCRP734</strain>
    </source>
</reference>
<dbReference type="SMART" id="SM01187">
    <property type="entry name" value="Elicitin"/>
    <property type="match status" value="1"/>
</dbReference>
<dbReference type="Proteomes" id="UP000694044">
    <property type="component" value="Unassembled WGS sequence"/>
</dbReference>
<sequence>MMQFGIFFFFLLSAPGAVAEDACPPTEVVKFAELYANPHLHPCQNVSAGFSMAPPMGYPTEPQVKAMCASEACRALIKDVLALKPADCCLSFAGVELNAHKMASSFEDACKDGSDDDHEDDKHHPTPKPTDDKYHPTPKPTKDTEHYLTPKPTKYNKHYPTSKPTDDKHHWTPKPTDGKYYPTPKPTEDDKHYPTPKPTDGKYHSTPKPTNDKDTFKLEEPMTVTHCAGKESAKDADELKPPMNGTALELFPTPNTTYKATASPKA</sequence>
<evidence type="ECO:0008006" key="5">
    <source>
        <dbReference type="Google" id="ProtNLM"/>
    </source>
</evidence>
<evidence type="ECO:0000256" key="2">
    <source>
        <dbReference type="SAM" id="SignalP"/>
    </source>
</evidence>
<feature type="compositionally biased region" description="Basic and acidic residues" evidence="1">
    <location>
        <begin position="186"/>
        <end position="203"/>
    </location>
</feature>
<evidence type="ECO:0000313" key="4">
    <source>
        <dbReference type="Proteomes" id="UP000694044"/>
    </source>
</evidence>
<keyword evidence="2" id="KW-0732">Signal</keyword>
<feature type="signal peptide" evidence="2">
    <location>
        <begin position="1"/>
        <end position="19"/>
    </location>
</feature>
<dbReference type="EMBL" id="JAGDFM010001876">
    <property type="protein sequence ID" value="KAG7375105.1"/>
    <property type="molecule type" value="Genomic_DNA"/>
</dbReference>
<dbReference type="Pfam" id="PF00964">
    <property type="entry name" value="Elicitin"/>
    <property type="match status" value="1"/>
</dbReference>
<accession>A0A8T1V1Y4</accession>
<name>A0A8T1V1Y4_9STRA</name>
<feature type="region of interest" description="Disordered" evidence="1">
    <location>
        <begin position="108"/>
        <end position="266"/>
    </location>
</feature>
<dbReference type="AlphaFoldDB" id="A0A8T1V1Y4"/>
<dbReference type="OrthoDB" id="167007at2759"/>
<comment type="caution">
    <text evidence="3">The sequence shown here is derived from an EMBL/GenBank/DDBJ whole genome shotgun (WGS) entry which is preliminary data.</text>
</comment>
<dbReference type="GO" id="GO:0005576">
    <property type="term" value="C:extracellular region"/>
    <property type="evidence" value="ECO:0007669"/>
    <property type="project" value="InterPro"/>
</dbReference>
<dbReference type="InterPro" id="IPR002200">
    <property type="entry name" value="Elicitin"/>
</dbReference>
<organism evidence="3 4">
    <name type="scientific">Phytophthora pseudosyringae</name>
    <dbReference type="NCBI Taxonomy" id="221518"/>
    <lineage>
        <taxon>Eukaryota</taxon>
        <taxon>Sar</taxon>
        <taxon>Stramenopiles</taxon>
        <taxon>Oomycota</taxon>
        <taxon>Peronosporomycetes</taxon>
        <taxon>Peronosporales</taxon>
        <taxon>Peronosporaceae</taxon>
        <taxon>Phytophthora</taxon>
    </lineage>
</organism>
<proteinExistence type="predicted"/>
<keyword evidence="4" id="KW-1185">Reference proteome</keyword>
<feature type="chain" id="PRO_5035772831" description="Elicitin" evidence="2">
    <location>
        <begin position="20"/>
        <end position="266"/>
    </location>
</feature>